<dbReference type="Gene3D" id="3.40.50.2300">
    <property type="match status" value="2"/>
</dbReference>
<dbReference type="Gene3D" id="1.10.260.40">
    <property type="entry name" value="lambda repressor-like DNA-binding domains"/>
    <property type="match status" value="1"/>
</dbReference>
<dbReference type="EMBL" id="RXHJ01000003">
    <property type="protein sequence ID" value="RSZ65083.1"/>
    <property type="molecule type" value="Genomic_DNA"/>
</dbReference>
<dbReference type="GO" id="GO:0000976">
    <property type="term" value="F:transcription cis-regulatory region binding"/>
    <property type="evidence" value="ECO:0007669"/>
    <property type="project" value="TreeGrafter"/>
</dbReference>
<sequence>MVKRARSRGTLASLAAELGVSRTTVSNAYNNPDQLSVELRQRILAAAHARGYPGPDPMARSLRTRRVGSIGVLLTEDLTYAFEDAASVDFLAGMAAATHGSDSSLTLIPAGPSETDASALVGRAVVDGVVVYSVAEGDPHLSAACARHLPLVVCDQPTGIDTLPFVGIDDRAAIRPAARALVEAGHRRVGILAIRLQREHHDGPVDHASLPQAALHVQRDRVLGALDEFAAAGIDPDQVPVITRHINDHANCLSAARELLTAHPDLTAVLCTTDSMALGVLEYARDHGISVPKELSVTGFDGIRNALILDLTTVIQPNKEKGTAAGRMLLSLIDAHLADQPAPDPPPRQILPTTFHAGRTVAPPRG</sequence>
<dbReference type="SMART" id="SM00354">
    <property type="entry name" value="HTH_LACI"/>
    <property type="match status" value="1"/>
</dbReference>
<dbReference type="AlphaFoldDB" id="A0A3S0B5M9"/>
<keyword evidence="1" id="KW-0805">Transcription regulation</keyword>
<accession>A0A3S0B5M9</accession>
<dbReference type="InterPro" id="IPR000843">
    <property type="entry name" value="HTH_LacI"/>
</dbReference>
<reference evidence="6 7" key="1">
    <citation type="submission" date="2018-12" db="EMBL/GenBank/DDBJ databases">
        <title>YIM 101343 draft genome.</title>
        <authorList>
            <person name="Chen X."/>
        </authorList>
    </citation>
    <scope>NUCLEOTIDE SEQUENCE [LARGE SCALE GENOMIC DNA]</scope>
    <source>
        <strain evidence="6 7">YIM 101343</strain>
    </source>
</reference>
<name>A0A3S0B5M9_9CORY</name>
<dbReference type="PANTHER" id="PTHR30146:SF138">
    <property type="entry name" value="TRANSCRIPTIONAL REGULATORY PROTEIN"/>
    <property type="match status" value="1"/>
</dbReference>
<dbReference type="CDD" id="cd01392">
    <property type="entry name" value="HTH_LacI"/>
    <property type="match status" value="1"/>
</dbReference>
<dbReference type="PANTHER" id="PTHR30146">
    <property type="entry name" value="LACI-RELATED TRANSCRIPTIONAL REPRESSOR"/>
    <property type="match status" value="1"/>
</dbReference>
<dbReference type="InterPro" id="IPR010982">
    <property type="entry name" value="Lambda_DNA-bd_dom_sf"/>
</dbReference>
<dbReference type="SUPFAM" id="SSF47413">
    <property type="entry name" value="lambda repressor-like DNA-binding domains"/>
    <property type="match status" value="1"/>
</dbReference>
<evidence type="ECO:0000313" key="7">
    <source>
        <dbReference type="Proteomes" id="UP000274907"/>
    </source>
</evidence>
<gene>
    <name evidence="6" type="ORF">EAH68_02750</name>
</gene>
<evidence type="ECO:0000256" key="4">
    <source>
        <dbReference type="SAM" id="MobiDB-lite"/>
    </source>
</evidence>
<organism evidence="6 7">
    <name type="scientific">Corynebacterium hylobatis</name>
    <dbReference type="NCBI Taxonomy" id="1859290"/>
    <lineage>
        <taxon>Bacteria</taxon>
        <taxon>Bacillati</taxon>
        <taxon>Actinomycetota</taxon>
        <taxon>Actinomycetes</taxon>
        <taxon>Mycobacteriales</taxon>
        <taxon>Corynebacteriaceae</taxon>
        <taxon>Corynebacterium</taxon>
    </lineage>
</organism>
<dbReference type="RefSeq" id="WP_126119801.1">
    <property type="nucleotide sequence ID" value="NZ_RXHJ01000003.1"/>
</dbReference>
<dbReference type="SUPFAM" id="SSF53822">
    <property type="entry name" value="Periplasmic binding protein-like I"/>
    <property type="match status" value="1"/>
</dbReference>
<protein>
    <submittedName>
        <fullName evidence="6">LacI family DNA-binding transcriptional regulator</fullName>
    </submittedName>
</protein>
<evidence type="ECO:0000313" key="6">
    <source>
        <dbReference type="EMBL" id="RSZ65083.1"/>
    </source>
</evidence>
<keyword evidence="2 6" id="KW-0238">DNA-binding</keyword>
<dbReference type="CDD" id="cd06279">
    <property type="entry name" value="PBP1_LacI-like"/>
    <property type="match status" value="1"/>
</dbReference>
<evidence type="ECO:0000259" key="5">
    <source>
        <dbReference type="PROSITE" id="PS50932"/>
    </source>
</evidence>
<evidence type="ECO:0000256" key="2">
    <source>
        <dbReference type="ARBA" id="ARBA00023125"/>
    </source>
</evidence>
<feature type="domain" description="HTH lacI-type" evidence="5">
    <location>
        <begin position="10"/>
        <end position="64"/>
    </location>
</feature>
<comment type="caution">
    <text evidence="6">The sequence shown here is derived from an EMBL/GenBank/DDBJ whole genome shotgun (WGS) entry which is preliminary data.</text>
</comment>
<dbReference type="GO" id="GO:0003700">
    <property type="term" value="F:DNA-binding transcription factor activity"/>
    <property type="evidence" value="ECO:0007669"/>
    <property type="project" value="TreeGrafter"/>
</dbReference>
<keyword evidence="3" id="KW-0804">Transcription</keyword>
<evidence type="ECO:0000256" key="3">
    <source>
        <dbReference type="ARBA" id="ARBA00023163"/>
    </source>
</evidence>
<dbReference type="InterPro" id="IPR046335">
    <property type="entry name" value="LacI/GalR-like_sensor"/>
</dbReference>
<dbReference type="OrthoDB" id="5171752at2"/>
<dbReference type="InterPro" id="IPR028082">
    <property type="entry name" value="Peripla_BP_I"/>
</dbReference>
<proteinExistence type="predicted"/>
<dbReference type="Pfam" id="PF13377">
    <property type="entry name" value="Peripla_BP_3"/>
    <property type="match status" value="1"/>
</dbReference>
<dbReference type="PROSITE" id="PS50932">
    <property type="entry name" value="HTH_LACI_2"/>
    <property type="match status" value="1"/>
</dbReference>
<evidence type="ECO:0000256" key="1">
    <source>
        <dbReference type="ARBA" id="ARBA00023015"/>
    </source>
</evidence>
<dbReference type="Pfam" id="PF00356">
    <property type="entry name" value="LacI"/>
    <property type="match status" value="1"/>
</dbReference>
<dbReference type="Proteomes" id="UP000274907">
    <property type="component" value="Unassembled WGS sequence"/>
</dbReference>
<keyword evidence="7" id="KW-1185">Reference proteome</keyword>
<feature type="region of interest" description="Disordered" evidence="4">
    <location>
        <begin position="342"/>
        <end position="366"/>
    </location>
</feature>